<dbReference type="GO" id="GO:0000447">
    <property type="term" value="P:endonucleolytic cleavage in ITS1 to separate SSU-rRNA from 5.8S rRNA and LSU-rRNA from tricistronic rRNA transcript (SSU-rRNA, 5.8S rRNA, LSU-rRNA)"/>
    <property type="evidence" value="ECO:0007669"/>
    <property type="project" value="TreeGrafter"/>
</dbReference>
<evidence type="ECO:0000256" key="3">
    <source>
        <dbReference type="SAM" id="MobiDB-lite"/>
    </source>
</evidence>
<feature type="compositionally biased region" description="Acidic residues" evidence="3">
    <location>
        <begin position="45"/>
        <end position="60"/>
    </location>
</feature>
<dbReference type="EMBL" id="UXUI01007827">
    <property type="protein sequence ID" value="VDD89582.1"/>
    <property type="molecule type" value="Genomic_DNA"/>
</dbReference>
<dbReference type="STRING" id="51028.A0A0N4V3J2"/>
<dbReference type="GO" id="GO:0030686">
    <property type="term" value="C:90S preribosome"/>
    <property type="evidence" value="ECO:0007669"/>
    <property type="project" value="TreeGrafter"/>
</dbReference>
<feature type="compositionally biased region" description="Basic and acidic residues" evidence="3">
    <location>
        <begin position="624"/>
        <end position="634"/>
    </location>
</feature>
<evidence type="ECO:0000313" key="7">
    <source>
        <dbReference type="WBParaSite" id="EVEC_0000462501-mRNA-1"/>
    </source>
</evidence>
<organism evidence="7">
    <name type="scientific">Enterobius vermicularis</name>
    <name type="common">Human pinworm</name>
    <dbReference type="NCBI Taxonomy" id="51028"/>
    <lineage>
        <taxon>Eukaryota</taxon>
        <taxon>Metazoa</taxon>
        <taxon>Ecdysozoa</taxon>
        <taxon>Nematoda</taxon>
        <taxon>Chromadorea</taxon>
        <taxon>Rhabditida</taxon>
        <taxon>Spirurina</taxon>
        <taxon>Oxyuridomorpha</taxon>
        <taxon>Oxyuroidea</taxon>
        <taxon>Oxyuridae</taxon>
        <taxon>Enterobius</taxon>
    </lineage>
</organism>
<feature type="compositionally biased region" description="Basic residues" evidence="3">
    <location>
        <begin position="635"/>
        <end position="653"/>
    </location>
</feature>
<evidence type="ECO:0000259" key="4">
    <source>
        <dbReference type="Pfam" id="PF12936"/>
    </source>
</evidence>
<feature type="region of interest" description="Disordered" evidence="3">
    <location>
        <begin position="385"/>
        <end position="431"/>
    </location>
</feature>
<feature type="region of interest" description="Disordered" evidence="3">
    <location>
        <begin position="569"/>
        <end position="601"/>
    </location>
</feature>
<dbReference type="GO" id="GO:0005730">
    <property type="term" value="C:nucleolus"/>
    <property type="evidence" value="ECO:0007669"/>
    <property type="project" value="TreeGrafter"/>
</dbReference>
<comment type="similarity">
    <text evidence="1">Belongs to the KRI1 family.</text>
</comment>
<evidence type="ECO:0000313" key="5">
    <source>
        <dbReference type="EMBL" id="VDD89582.1"/>
    </source>
</evidence>
<dbReference type="WBParaSite" id="EVEC_0000462501-mRNA-1">
    <property type="protein sequence ID" value="EVEC_0000462501-mRNA-1"/>
    <property type="gene ID" value="EVEC_0000462501"/>
</dbReference>
<dbReference type="InterPro" id="IPR018034">
    <property type="entry name" value="Kri1"/>
</dbReference>
<reference evidence="7" key="1">
    <citation type="submission" date="2017-02" db="UniProtKB">
        <authorList>
            <consortium name="WormBaseParasite"/>
        </authorList>
    </citation>
    <scope>IDENTIFICATION</scope>
</reference>
<feature type="compositionally biased region" description="Basic and acidic residues" evidence="3">
    <location>
        <begin position="98"/>
        <end position="108"/>
    </location>
</feature>
<dbReference type="Pfam" id="PF12936">
    <property type="entry name" value="Kri1_C"/>
    <property type="match status" value="1"/>
</dbReference>
<dbReference type="AlphaFoldDB" id="A0A0N4V3J2"/>
<evidence type="ECO:0000256" key="1">
    <source>
        <dbReference type="ARBA" id="ARBA00007473"/>
    </source>
</evidence>
<sequence length="689" mass="81017">MVKLKLDLDNDGNDELTINSAYADRYDNWRRLEEIQKLKSRVRDDEDEESSESSEEEAEWTADHEKDFLLTLTALKTKDPKIYSQEQIFKAEPGPVKPKSESKKKKSEEKLYLKDYERKLVLERGGIIDEEDNEELRSSENTLGYYQKQAQLKNELKHAWNAGTEVDFDVLLKKKEKSEVELKKEEDDYYEWLKDQSSKSNKKFERLASILFFKKGLKEIWSNDRDLDSEEKFLRDFLLEKKYEVDELGRIPSLEGDASVSADEDEVEREEEFEQKYNFRFEEPDKDFIKQYPRSVKESLRKTGEKRKEKRTAYKERKDAEKRARKDEIRELKALKRKEIEAKLQKLKQLAGDDIEINFNDIEDDFDPAVYDKRMEAIFNKEYYDKGDEDEEKPCFSEMSDMSEEEGSNSDQAVRSPAADEKSSLLETNFQENPFREKSMTARKKKRNSRFWNVVAKKKPLFDPAEGRSIIETNILGTKSFEEYFNEYYALDYEDIIGDTITKFKYRKVPANDFGLTAEEILHADDRQLNAWASLKKVTAYRTDREEQYDAVAYQRKAQDVNKKKRIFSTDYGGKSQKKSSKQLKANGSSTHGASAIQNSDIMQKKQKVILHEQDSEKIEKIVGERVEQADNKTGKRTRRKRKSKTSQVKKRARELELGDERLRAYGVNPKKFKKKLKYLKKTNADIKG</sequence>
<gene>
    <name evidence="5" type="ORF">EVEC_LOCUS4333</name>
</gene>
<protein>
    <recommendedName>
        <fullName evidence="2">Protein KRI1 homolog</fullName>
    </recommendedName>
</protein>
<feature type="region of interest" description="Disordered" evidence="3">
    <location>
        <begin position="298"/>
        <end position="325"/>
    </location>
</feature>
<dbReference type="PANTHER" id="PTHR14490">
    <property type="entry name" value="ZINC FINGER, ZZ TYPE"/>
    <property type="match status" value="1"/>
</dbReference>
<feature type="domain" description="Kri1-like C-terminal" evidence="4">
    <location>
        <begin position="479"/>
        <end position="566"/>
    </location>
</feature>
<accession>A0A0N4V3J2</accession>
<proteinExistence type="inferred from homology"/>
<keyword evidence="6" id="KW-1185">Reference proteome</keyword>
<feature type="region of interest" description="Disordered" evidence="3">
    <location>
        <begin position="86"/>
        <end position="108"/>
    </location>
</feature>
<dbReference type="Pfam" id="PF05178">
    <property type="entry name" value="Kri1"/>
    <property type="match status" value="1"/>
</dbReference>
<dbReference type="OrthoDB" id="10252032at2759"/>
<evidence type="ECO:0000313" key="6">
    <source>
        <dbReference type="Proteomes" id="UP000274131"/>
    </source>
</evidence>
<dbReference type="InterPro" id="IPR024626">
    <property type="entry name" value="Kri1-like_C"/>
</dbReference>
<feature type="region of interest" description="Disordered" evidence="3">
    <location>
        <begin position="624"/>
        <end position="655"/>
    </location>
</feature>
<name>A0A0N4V3J2_ENTVE</name>
<dbReference type="PANTHER" id="PTHR14490:SF5">
    <property type="entry name" value="PROTEIN KRI1 HOMOLOG"/>
    <property type="match status" value="1"/>
</dbReference>
<dbReference type="Proteomes" id="UP000274131">
    <property type="component" value="Unassembled WGS sequence"/>
</dbReference>
<feature type="region of interest" description="Disordered" evidence="3">
    <location>
        <begin position="39"/>
        <end position="62"/>
    </location>
</feature>
<evidence type="ECO:0000256" key="2">
    <source>
        <dbReference type="ARBA" id="ARBA00017294"/>
    </source>
</evidence>
<reference evidence="5 6" key="2">
    <citation type="submission" date="2018-10" db="EMBL/GenBank/DDBJ databases">
        <authorList>
            <consortium name="Pathogen Informatics"/>
        </authorList>
    </citation>
    <scope>NUCLEOTIDE SEQUENCE [LARGE SCALE GENOMIC DNA]</scope>
</reference>
<feature type="compositionally biased region" description="Polar residues" evidence="3">
    <location>
        <begin position="586"/>
        <end position="601"/>
    </location>
</feature>